<dbReference type="GO" id="GO:0016491">
    <property type="term" value="F:oxidoreductase activity"/>
    <property type="evidence" value="ECO:0007669"/>
    <property type="project" value="UniProtKB-KW"/>
</dbReference>
<dbReference type="InterPro" id="IPR041854">
    <property type="entry name" value="BFD-like_2Fe2S-bd_dom_sf"/>
</dbReference>
<evidence type="ECO:0000313" key="5">
    <source>
        <dbReference type="Proteomes" id="UP001060070"/>
    </source>
</evidence>
<dbReference type="SUPFAM" id="SSF51905">
    <property type="entry name" value="FAD/NAD(P)-binding domain"/>
    <property type="match status" value="1"/>
</dbReference>
<organism evidence="4 5">
    <name type="scientific">Mesorhizobium ciceri</name>
    <dbReference type="NCBI Taxonomy" id="39645"/>
    <lineage>
        <taxon>Bacteria</taxon>
        <taxon>Pseudomonadati</taxon>
        <taxon>Pseudomonadota</taxon>
        <taxon>Alphaproteobacteria</taxon>
        <taxon>Hyphomicrobiales</taxon>
        <taxon>Phyllobacteriaceae</taxon>
        <taxon>Mesorhizobium</taxon>
    </lineage>
</organism>
<keyword evidence="5" id="KW-1185">Reference proteome</keyword>
<dbReference type="InterPro" id="IPR051691">
    <property type="entry name" value="Metab_Enz_Cyan_OpOx_G3PDH"/>
</dbReference>
<dbReference type="PANTHER" id="PTHR42949">
    <property type="entry name" value="ANAEROBIC GLYCEROL-3-PHOSPHATE DEHYDROGENASE SUBUNIT B"/>
    <property type="match status" value="1"/>
</dbReference>
<feature type="domain" description="SoxA A3" evidence="3">
    <location>
        <begin position="375"/>
        <end position="453"/>
    </location>
</feature>
<feature type="domain" description="FAD/NAD(P)-binding" evidence="2">
    <location>
        <begin position="4"/>
        <end position="315"/>
    </location>
</feature>
<sequence length="466" mass="50342">MKKYDLVVIGAGPAGLAGALQAHELGLSVVILDDGKRAGGQIYRNLENLTDKMRSILGKSYLNGESLLGNAQHMGLDIRAEAVVWHISAAKIVYFVHKDQVVAIEAKAIMLATGALERPFPIPGWTLPGVMTAGAAQIAMKSGSAIPAGRIVLAGCGPLLYLVAGQLAQAGADVQAVLDTTPSGNYWRAICHSKLGSTSLSQLFDGIRMIRTMSAYGIRRILQVEDIRILGENRAEAVEYSTPRESGTIEADCTLLHQGVVPNIQLYRHLGCEIRWDDSQLCFHPVIDGNWQTSVPGIFAVGDNARIMGAKAAEYSARLAAFHIAENKKRIIDPKSRNSIQRKFRQLTELRKFIDTLYRPPSQFRIPPQEDTVICRCEEITAGEITDLAAAGCVGPNQAKFFTRCGMGPCQGRNCGLTVTELFAHVTGKSPDEVGYYTIRSPIRPLALAALAGVETSGLAADIEFS</sequence>
<dbReference type="InterPro" id="IPR036188">
    <property type="entry name" value="FAD/NAD-bd_sf"/>
</dbReference>
<dbReference type="AlphaFoldDB" id="A0AB38TDP0"/>
<proteinExistence type="predicted"/>
<gene>
    <name evidence="4" type="ORF">LRP29_06700</name>
</gene>
<dbReference type="InterPro" id="IPR041117">
    <property type="entry name" value="SoxA_A3"/>
</dbReference>
<dbReference type="InterPro" id="IPR017224">
    <property type="entry name" value="Opine_Oxase_asu/HCN_bsu"/>
</dbReference>
<dbReference type="PIRSF" id="PIRSF037495">
    <property type="entry name" value="Opine_OX_OoxA/HcnB"/>
    <property type="match status" value="1"/>
</dbReference>
<dbReference type="RefSeq" id="WP_050580559.1">
    <property type="nucleotide sequence ID" value="NZ_CP088147.1"/>
</dbReference>
<dbReference type="Gene3D" id="3.50.50.60">
    <property type="entry name" value="FAD/NAD(P)-binding domain"/>
    <property type="match status" value="2"/>
</dbReference>
<evidence type="ECO:0000259" key="3">
    <source>
        <dbReference type="Pfam" id="PF17806"/>
    </source>
</evidence>
<reference evidence="4 5" key="1">
    <citation type="journal article" date="2022" name="Microbiol. Resour. Announc.">
        <title>Complete Genome Sequence of Mesorhizobium ciceri Strain R30, a Rhizobium Used as a Commercial Inoculant for Chickpea in Argentina.</title>
        <authorList>
            <person name="Foresto E."/>
            <person name="Revale S."/>
            <person name="Primo E."/>
            <person name="Nievas F."/>
            <person name="Carezzano E."/>
            <person name="Puente M."/>
            <person name="Alzari P."/>
            <person name="Mart M."/>
            <person name="Ben-Assaya M."/>
            <person name="Mornico D."/>
            <person name="Santoro M."/>
            <person name="Mart F."/>
            <person name="Giordano W."/>
            <person name="Bogino P."/>
        </authorList>
    </citation>
    <scope>NUCLEOTIDE SEQUENCE [LARGE SCALE GENOMIC DNA]</scope>
    <source>
        <strain evidence="4 5">R30</strain>
    </source>
</reference>
<keyword evidence="1" id="KW-0560">Oxidoreductase</keyword>
<dbReference type="CDD" id="cd19946">
    <property type="entry name" value="GlpA-like_Fer2_BFD-like"/>
    <property type="match status" value="1"/>
</dbReference>
<evidence type="ECO:0000313" key="4">
    <source>
        <dbReference type="EMBL" id="UTU53109.1"/>
    </source>
</evidence>
<dbReference type="Pfam" id="PF07992">
    <property type="entry name" value="Pyr_redox_2"/>
    <property type="match status" value="1"/>
</dbReference>
<evidence type="ECO:0000259" key="2">
    <source>
        <dbReference type="Pfam" id="PF07992"/>
    </source>
</evidence>
<dbReference type="PRINTS" id="PR00469">
    <property type="entry name" value="PNDRDTASEII"/>
</dbReference>
<evidence type="ECO:0000256" key="1">
    <source>
        <dbReference type="ARBA" id="ARBA00023002"/>
    </source>
</evidence>
<accession>A0AB38TDP0</accession>
<protein>
    <submittedName>
        <fullName evidence="4">NAD(P)/FAD-dependent oxidoreductase</fullName>
    </submittedName>
</protein>
<dbReference type="Pfam" id="PF17806">
    <property type="entry name" value="SO_alpha_A3"/>
    <property type="match status" value="1"/>
</dbReference>
<dbReference type="Proteomes" id="UP001060070">
    <property type="component" value="Chromosome"/>
</dbReference>
<dbReference type="EMBL" id="CP088147">
    <property type="protein sequence ID" value="UTU53109.1"/>
    <property type="molecule type" value="Genomic_DNA"/>
</dbReference>
<name>A0AB38TDP0_9HYPH</name>
<dbReference type="PRINTS" id="PR00368">
    <property type="entry name" value="FADPNR"/>
</dbReference>
<dbReference type="InterPro" id="IPR023753">
    <property type="entry name" value="FAD/NAD-binding_dom"/>
</dbReference>
<dbReference type="Gene3D" id="1.10.10.1100">
    <property type="entry name" value="BFD-like [2Fe-2S]-binding domain"/>
    <property type="match status" value="1"/>
</dbReference>
<dbReference type="PANTHER" id="PTHR42949:SF3">
    <property type="entry name" value="ANAEROBIC GLYCEROL-3-PHOSPHATE DEHYDROGENASE SUBUNIT B"/>
    <property type="match status" value="1"/>
</dbReference>